<proteinExistence type="predicted"/>
<comment type="caution">
    <text evidence="7">The sequence shown here is derived from an EMBL/GenBank/DDBJ whole genome shotgun (WGS) entry which is preliminary data.</text>
</comment>
<dbReference type="OrthoDB" id="5705501at2"/>
<evidence type="ECO:0000259" key="6">
    <source>
        <dbReference type="Pfam" id="PF00924"/>
    </source>
</evidence>
<dbReference type="GO" id="GO:0016020">
    <property type="term" value="C:membrane"/>
    <property type="evidence" value="ECO:0007669"/>
    <property type="project" value="UniProtKB-SubCell"/>
</dbReference>
<gene>
    <name evidence="7" type="ORF">B7P33_17070</name>
</gene>
<evidence type="ECO:0000256" key="5">
    <source>
        <dbReference type="SAM" id="Phobius"/>
    </source>
</evidence>
<feature type="transmembrane region" description="Helical" evidence="5">
    <location>
        <begin position="21"/>
        <end position="40"/>
    </location>
</feature>
<dbReference type="InterPro" id="IPR006685">
    <property type="entry name" value="MscS_channel_2nd"/>
</dbReference>
<dbReference type="PANTHER" id="PTHR30221">
    <property type="entry name" value="SMALL-CONDUCTANCE MECHANOSENSITIVE CHANNEL"/>
    <property type="match status" value="1"/>
</dbReference>
<feature type="domain" description="Mechanosensitive ion channel MscS" evidence="6">
    <location>
        <begin position="67"/>
        <end position="131"/>
    </location>
</feature>
<organism evidence="7 8">
    <name type="scientific">Sediminicola luteus</name>
    <dbReference type="NCBI Taxonomy" id="319238"/>
    <lineage>
        <taxon>Bacteria</taxon>
        <taxon>Pseudomonadati</taxon>
        <taxon>Bacteroidota</taxon>
        <taxon>Flavobacteriia</taxon>
        <taxon>Flavobacteriales</taxon>
        <taxon>Flavobacteriaceae</taxon>
        <taxon>Sediminicola</taxon>
    </lineage>
</organism>
<evidence type="ECO:0000256" key="3">
    <source>
        <dbReference type="ARBA" id="ARBA00022989"/>
    </source>
</evidence>
<dbReference type="SUPFAM" id="SSF50182">
    <property type="entry name" value="Sm-like ribonucleoproteins"/>
    <property type="match status" value="1"/>
</dbReference>
<dbReference type="GO" id="GO:0008381">
    <property type="term" value="F:mechanosensitive monoatomic ion channel activity"/>
    <property type="evidence" value="ECO:0007669"/>
    <property type="project" value="InterPro"/>
</dbReference>
<dbReference type="PANTHER" id="PTHR30221:SF8">
    <property type="entry name" value="SMALL-CONDUCTANCE MECHANOSENSITIVE CHANNEL"/>
    <property type="match status" value="1"/>
</dbReference>
<name>A0A2A4G2S6_9FLAO</name>
<evidence type="ECO:0000256" key="2">
    <source>
        <dbReference type="ARBA" id="ARBA00022692"/>
    </source>
</evidence>
<dbReference type="InterPro" id="IPR023408">
    <property type="entry name" value="MscS_beta-dom_sf"/>
</dbReference>
<keyword evidence="3 5" id="KW-1133">Transmembrane helix</keyword>
<evidence type="ECO:0000313" key="7">
    <source>
        <dbReference type="EMBL" id="PCE62987.1"/>
    </source>
</evidence>
<dbReference type="Gene3D" id="2.30.30.60">
    <property type="match status" value="1"/>
</dbReference>
<dbReference type="EMBL" id="NBWU01000007">
    <property type="protein sequence ID" value="PCE62987.1"/>
    <property type="molecule type" value="Genomic_DNA"/>
</dbReference>
<evidence type="ECO:0000256" key="4">
    <source>
        <dbReference type="ARBA" id="ARBA00023136"/>
    </source>
</evidence>
<comment type="subcellular location">
    <subcellularLocation>
        <location evidence="1">Membrane</location>
    </subcellularLocation>
</comment>
<dbReference type="AlphaFoldDB" id="A0A2A4G2S6"/>
<dbReference type="Proteomes" id="UP000219559">
    <property type="component" value="Unassembled WGS sequence"/>
</dbReference>
<feature type="transmembrane region" description="Helical" evidence="5">
    <location>
        <begin position="46"/>
        <end position="79"/>
    </location>
</feature>
<keyword evidence="2 5" id="KW-0812">Transmembrane</keyword>
<keyword evidence="4 5" id="KW-0472">Membrane</keyword>
<dbReference type="InterPro" id="IPR045275">
    <property type="entry name" value="MscS_archaea/bacteria_type"/>
</dbReference>
<reference evidence="7 8" key="1">
    <citation type="submission" date="2017-04" db="EMBL/GenBank/DDBJ databases">
        <title>A new member of the family Flavobacteriaceae isolated from ascidians.</title>
        <authorList>
            <person name="Chen L."/>
        </authorList>
    </citation>
    <scope>NUCLEOTIDE SEQUENCE [LARGE SCALE GENOMIC DNA]</scope>
    <source>
        <strain evidence="7 8">HQA918</strain>
    </source>
</reference>
<accession>A0A2A4G2S6</accession>
<evidence type="ECO:0000256" key="1">
    <source>
        <dbReference type="ARBA" id="ARBA00004370"/>
    </source>
</evidence>
<protein>
    <recommendedName>
        <fullName evidence="6">Mechanosensitive ion channel MscS domain-containing protein</fullName>
    </recommendedName>
</protein>
<dbReference type="InterPro" id="IPR010920">
    <property type="entry name" value="LSM_dom_sf"/>
</dbReference>
<evidence type="ECO:0000313" key="8">
    <source>
        <dbReference type="Proteomes" id="UP000219559"/>
    </source>
</evidence>
<keyword evidence="8" id="KW-1185">Reference proteome</keyword>
<dbReference type="Pfam" id="PF00924">
    <property type="entry name" value="MS_channel_2nd"/>
    <property type="match status" value="1"/>
</dbReference>
<sequence length="135" mass="15008">MIGRFALLNSIEVNRRKLILNLFYLLVYVIAFAILALIWGVDFKQFAVFISSVLAVLGVGFVATWSILSNLSASVILFFSNPVRIGDKIRLLDAELDICGKVKDITGFYTMIETENGHLVSLPNSMVIQKGIQIL</sequence>